<keyword evidence="3" id="KW-0547">Nucleotide-binding</keyword>
<dbReference type="PROSITE" id="PS50893">
    <property type="entry name" value="ABC_TRANSPORTER_2"/>
    <property type="match status" value="1"/>
</dbReference>
<dbReference type="PANTHER" id="PTHR42734">
    <property type="entry name" value="METAL TRANSPORT SYSTEM ATP-BINDING PROTEIN TM_0124-RELATED"/>
    <property type="match status" value="1"/>
</dbReference>
<accession>A0ABR7T4U1</accession>
<evidence type="ECO:0000259" key="5">
    <source>
        <dbReference type="PROSITE" id="PS50893"/>
    </source>
</evidence>
<keyword evidence="2" id="KW-0813">Transport</keyword>
<dbReference type="EMBL" id="JACVHF010000010">
    <property type="protein sequence ID" value="MBC9785018.1"/>
    <property type="molecule type" value="Genomic_DNA"/>
</dbReference>
<dbReference type="Proteomes" id="UP000617402">
    <property type="component" value="Unassembled WGS sequence"/>
</dbReference>
<reference evidence="6 7" key="1">
    <citation type="submission" date="2020-07" db="EMBL/GenBank/DDBJ databases">
        <title>Draft whole-genome sequence of Heliobacterium chlorum DSM 3682, type strain.</title>
        <authorList>
            <person name="Kyndt J.A."/>
            <person name="Meyer T.E."/>
            <person name="Imhoff J.F."/>
        </authorList>
    </citation>
    <scope>NUCLEOTIDE SEQUENCE [LARGE SCALE GENOMIC DNA]</scope>
    <source>
        <strain evidence="6 7">DSM 3682</strain>
    </source>
</reference>
<feature type="domain" description="ABC transporter" evidence="5">
    <location>
        <begin position="19"/>
        <end position="261"/>
    </location>
</feature>
<keyword evidence="4 6" id="KW-0067">ATP-binding</keyword>
<dbReference type="GO" id="GO:0005524">
    <property type="term" value="F:ATP binding"/>
    <property type="evidence" value="ECO:0007669"/>
    <property type="project" value="UniProtKB-KW"/>
</dbReference>
<organism evidence="6 7">
    <name type="scientific">Heliobacterium chlorum</name>
    <dbReference type="NCBI Taxonomy" id="2698"/>
    <lineage>
        <taxon>Bacteria</taxon>
        <taxon>Bacillati</taxon>
        <taxon>Bacillota</taxon>
        <taxon>Clostridia</taxon>
        <taxon>Eubacteriales</taxon>
        <taxon>Heliobacteriaceae</taxon>
        <taxon>Heliobacterium</taxon>
    </lineage>
</organism>
<keyword evidence="7" id="KW-1185">Reference proteome</keyword>
<dbReference type="SUPFAM" id="SSF52540">
    <property type="entry name" value="P-loop containing nucleoside triphosphate hydrolases"/>
    <property type="match status" value="1"/>
</dbReference>
<dbReference type="InterPro" id="IPR003593">
    <property type="entry name" value="AAA+_ATPase"/>
</dbReference>
<dbReference type="InterPro" id="IPR017871">
    <property type="entry name" value="ABC_transporter-like_CS"/>
</dbReference>
<dbReference type="InterPro" id="IPR003439">
    <property type="entry name" value="ABC_transporter-like_ATP-bd"/>
</dbReference>
<dbReference type="InterPro" id="IPR027417">
    <property type="entry name" value="P-loop_NTPase"/>
</dbReference>
<dbReference type="InterPro" id="IPR050153">
    <property type="entry name" value="Metal_Ion_Import_ABC"/>
</dbReference>
<dbReference type="PANTHER" id="PTHR42734:SF17">
    <property type="entry name" value="METAL TRANSPORT SYSTEM ATP-BINDING PROTEIN TM_0124-RELATED"/>
    <property type="match status" value="1"/>
</dbReference>
<evidence type="ECO:0000313" key="7">
    <source>
        <dbReference type="Proteomes" id="UP000617402"/>
    </source>
</evidence>
<dbReference type="PROSITE" id="PS00211">
    <property type="entry name" value="ABC_TRANSPORTER_1"/>
    <property type="match status" value="1"/>
</dbReference>
<dbReference type="SMART" id="SM00382">
    <property type="entry name" value="AAA"/>
    <property type="match status" value="1"/>
</dbReference>
<evidence type="ECO:0000256" key="1">
    <source>
        <dbReference type="ARBA" id="ARBA00005417"/>
    </source>
</evidence>
<sequence>MVRPFKREKERKGDESILVEARHVSFRYEQQETLSDIDLKITRGDFLGIIGPNGSGKSTLLRMLLGLLQPEKGEVFLWGDPVKKFRRWPLIGYVPQKAIAFNTAFPATVWEVVYAGRLGRKGLFGWKNHQDKEMVDQCLDKVGMSKFAHQLIGNLSGGQQQRVFIAQALAGEPEILFLDEPTVGVDAEQQELFYSLLEDLNQNMGLTVVLVSHDIGVITERVNKLVCLNRCLFFHGEVGGFKARQTEIFAKMYGHPVQMVQHHHH</sequence>
<protein>
    <submittedName>
        <fullName evidence="6">Metal ABC transporter ATP-binding protein</fullName>
    </submittedName>
</protein>
<evidence type="ECO:0000256" key="3">
    <source>
        <dbReference type="ARBA" id="ARBA00022741"/>
    </source>
</evidence>
<gene>
    <name evidence="6" type="ORF">H1S01_10905</name>
</gene>
<evidence type="ECO:0000313" key="6">
    <source>
        <dbReference type="EMBL" id="MBC9785018.1"/>
    </source>
</evidence>
<dbReference type="Pfam" id="PF00005">
    <property type="entry name" value="ABC_tran"/>
    <property type="match status" value="1"/>
</dbReference>
<comment type="caution">
    <text evidence="6">The sequence shown here is derived from an EMBL/GenBank/DDBJ whole genome shotgun (WGS) entry which is preliminary data.</text>
</comment>
<proteinExistence type="inferred from homology"/>
<evidence type="ECO:0000256" key="2">
    <source>
        <dbReference type="ARBA" id="ARBA00022448"/>
    </source>
</evidence>
<dbReference type="Gene3D" id="3.40.50.300">
    <property type="entry name" value="P-loop containing nucleotide triphosphate hydrolases"/>
    <property type="match status" value="1"/>
</dbReference>
<comment type="similarity">
    <text evidence="1">Belongs to the ABC transporter superfamily.</text>
</comment>
<name>A0ABR7T4U1_HELCL</name>
<evidence type="ECO:0000256" key="4">
    <source>
        <dbReference type="ARBA" id="ARBA00022840"/>
    </source>
</evidence>
<dbReference type="CDD" id="cd03235">
    <property type="entry name" value="ABC_Metallic_Cations"/>
    <property type="match status" value="1"/>
</dbReference>